<dbReference type="PANTHER" id="PTHR11649">
    <property type="entry name" value="MSS1/TRME-RELATED GTP-BINDING PROTEIN"/>
    <property type="match status" value="1"/>
</dbReference>
<evidence type="ECO:0000256" key="7">
    <source>
        <dbReference type="ARBA" id="ARBA00023134"/>
    </source>
</evidence>
<dbReference type="GO" id="GO:0046872">
    <property type="term" value="F:metal ion binding"/>
    <property type="evidence" value="ECO:0007669"/>
    <property type="project" value="UniProtKB-KW"/>
</dbReference>
<evidence type="ECO:0000256" key="4">
    <source>
        <dbReference type="ARBA" id="ARBA00022723"/>
    </source>
</evidence>
<proteinExistence type="inferred from homology"/>
<evidence type="ECO:0000256" key="8">
    <source>
        <dbReference type="ARBA" id="ARBA00023210"/>
    </source>
</evidence>
<dbReference type="GO" id="GO:0000917">
    <property type="term" value="P:division septum assembly"/>
    <property type="evidence" value="ECO:0007669"/>
    <property type="project" value="UniProtKB-KW"/>
</dbReference>
<keyword evidence="9" id="KW-0131">Cell cycle</keyword>
<evidence type="ECO:0000256" key="1">
    <source>
        <dbReference type="ARBA" id="ARBA00001946"/>
    </source>
</evidence>
<comment type="cofactor">
    <cofactor evidence="1">
        <name>Mg(2+)</name>
        <dbReference type="ChEBI" id="CHEBI:18420"/>
    </cofactor>
</comment>
<dbReference type="PROSITE" id="PS51706">
    <property type="entry name" value="G_ENGB"/>
    <property type="match status" value="1"/>
</dbReference>
<dbReference type="Pfam" id="PF01926">
    <property type="entry name" value="MMR_HSR1"/>
    <property type="match status" value="1"/>
</dbReference>
<gene>
    <name evidence="11" type="ORF">METZ01_LOCUS37338</name>
</gene>
<keyword evidence="5" id="KW-0547">Nucleotide-binding</keyword>
<name>A0A381QZU6_9ZZZZ</name>
<dbReference type="AlphaFoldDB" id="A0A381QZU6"/>
<evidence type="ECO:0000256" key="5">
    <source>
        <dbReference type="ARBA" id="ARBA00022741"/>
    </source>
</evidence>
<dbReference type="GO" id="GO:0005829">
    <property type="term" value="C:cytosol"/>
    <property type="evidence" value="ECO:0007669"/>
    <property type="project" value="TreeGrafter"/>
</dbReference>
<protein>
    <recommendedName>
        <fullName evidence="10">EngB-type G domain-containing protein</fullName>
    </recommendedName>
</protein>
<dbReference type="EMBL" id="UINC01001594">
    <property type="protein sequence ID" value="SUZ84484.1"/>
    <property type="molecule type" value="Genomic_DNA"/>
</dbReference>
<dbReference type="Gene3D" id="3.40.50.300">
    <property type="entry name" value="P-loop containing nucleotide triphosphate hydrolases"/>
    <property type="match status" value="1"/>
</dbReference>
<dbReference type="SUPFAM" id="SSF52540">
    <property type="entry name" value="P-loop containing nucleoside triphosphate hydrolases"/>
    <property type="match status" value="1"/>
</dbReference>
<dbReference type="CDD" id="cd01876">
    <property type="entry name" value="YihA_EngB"/>
    <property type="match status" value="1"/>
</dbReference>
<dbReference type="InterPro" id="IPR006073">
    <property type="entry name" value="GTP-bd"/>
</dbReference>
<dbReference type="PANTHER" id="PTHR11649:SF13">
    <property type="entry name" value="ENGB-TYPE G DOMAIN-CONTAINING PROTEIN"/>
    <property type="match status" value="1"/>
</dbReference>
<evidence type="ECO:0000259" key="10">
    <source>
        <dbReference type="PROSITE" id="PS51706"/>
    </source>
</evidence>
<evidence type="ECO:0000256" key="9">
    <source>
        <dbReference type="ARBA" id="ARBA00023306"/>
    </source>
</evidence>
<comment type="similarity">
    <text evidence="2">Belongs to the TRAFAC class TrmE-Era-EngA-EngB-Septin-like GTPase superfamily. EngB GTPase family.</text>
</comment>
<evidence type="ECO:0000256" key="3">
    <source>
        <dbReference type="ARBA" id="ARBA00022618"/>
    </source>
</evidence>
<dbReference type="NCBIfam" id="TIGR03598">
    <property type="entry name" value="GTPase_YsxC"/>
    <property type="match status" value="1"/>
</dbReference>
<keyword evidence="4" id="KW-0479">Metal-binding</keyword>
<dbReference type="InterPro" id="IPR030393">
    <property type="entry name" value="G_ENGB_dom"/>
</dbReference>
<dbReference type="GO" id="GO:0005525">
    <property type="term" value="F:GTP binding"/>
    <property type="evidence" value="ECO:0007669"/>
    <property type="project" value="UniProtKB-KW"/>
</dbReference>
<dbReference type="HAMAP" id="MF_00321">
    <property type="entry name" value="GTPase_EngB"/>
    <property type="match status" value="1"/>
</dbReference>
<organism evidence="11">
    <name type="scientific">marine metagenome</name>
    <dbReference type="NCBI Taxonomy" id="408172"/>
    <lineage>
        <taxon>unclassified sequences</taxon>
        <taxon>metagenomes</taxon>
        <taxon>ecological metagenomes</taxon>
    </lineage>
</organism>
<sequence>MTQRDGKLSTLSRRAIIATGFVDHMQQTPQIHASFLISADSLAGCPADHVPEVAFAGRSNAGKSSTLNCLTRTRNLARVSKSPGRTQLINFFATSLGGRLVDLPGYGYAKASKSLQKSWGIAVDDYLQSRANLNAVVLVMDIRHPLQPFDVHMIEWGIATEMPLLLLLNKADKLKQGARVAASRNVDSVLADATNASSIIFSSKTGLGCTEAIEAISEFLVDPTC</sequence>
<accession>A0A381QZU6</accession>
<keyword evidence="3" id="KW-0132">Cell division</keyword>
<keyword evidence="7" id="KW-0342">GTP-binding</keyword>
<dbReference type="InterPro" id="IPR027417">
    <property type="entry name" value="P-loop_NTPase"/>
</dbReference>
<dbReference type="InterPro" id="IPR019987">
    <property type="entry name" value="GTP-bd_ribosome_bio_YsxC"/>
</dbReference>
<keyword evidence="6" id="KW-0460">Magnesium</keyword>
<evidence type="ECO:0000256" key="6">
    <source>
        <dbReference type="ARBA" id="ARBA00022842"/>
    </source>
</evidence>
<reference evidence="11" key="1">
    <citation type="submission" date="2018-05" db="EMBL/GenBank/DDBJ databases">
        <authorList>
            <person name="Lanie J.A."/>
            <person name="Ng W.-L."/>
            <person name="Kazmierczak K.M."/>
            <person name="Andrzejewski T.M."/>
            <person name="Davidsen T.M."/>
            <person name="Wayne K.J."/>
            <person name="Tettelin H."/>
            <person name="Glass J.I."/>
            <person name="Rusch D."/>
            <person name="Podicherti R."/>
            <person name="Tsui H.-C.T."/>
            <person name="Winkler M.E."/>
        </authorList>
    </citation>
    <scope>NUCLEOTIDE SEQUENCE</scope>
</reference>
<feature type="domain" description="EngB-type G" evidence="10">
    <location>
        <begin position="49"/>
        <end position="222"/>
    </location>
</feature>
<keyword evidence="8" id="KW-0717">Septation</keyword>
<evidence type="ECO:0000313" key="11">
    <source>
        <dbReference type="EMBL" id="SUZ84484.1"/>
    </source>
</evidence>
<evidence type="ECO:0000256" key="2">
    <source>
        <dbReference type="ARBA" id="ARBA00009638"/>
    </source>
</evidence>
<dbReference type="FunFam" id="3.40.50.300:FF:000098">
    <property type="entry name" value="Probable GTP-binding protein EngB"/>
    <property type="match status" value="1"/>
</dbReference>